<reference evidence="4 5" key="1">
    <citation type="submission" date="2022-11" db="EMBL/GenBank/DDBJ databases">
        <title>Minimal conservation of predation-associated metabolite biosynthetic gene clusters underscores biosynthetic potential of Myxococcota including descriptions for ten novel species: Archangium lansinium sp. nov., Myxococcus landrumus sp. nov., Nannocystis bai.</title>
        <authorList>
            <person name="Ahearne A."/>
            <person name="Stevens C."/>
            <person name="Phillips K."/>
        </authorList>
    </citation>
    <scope>NUCLEOTIDE SEQUENCE [LARGE SCALE GENOMIC DNA]</scope>
    <source>
        <strain evidence="4 5">MIWBW</strain>
    </source>
</reference>
<dbReference type="PANTHER" id="PTHR42693:SF53">
    <property type="entry name" value="ENDO-4-O-SULFATASE"/>
    <property type="match status" value="1"/>
</dbReference>
<name>A0ABT4ALY3_9BACT</name>
<dbReference type="InterPro" id="IPR050738">
    <property type="entry name" value="Sulfatase"/>
</dbReference>
<comment type="similarity">
    <text evidence="1">Belongs to the sulfatase family.</text>
</comment>
<accession>A0ABT4ALY3</accession>
<proteinExistence type="inferred from homology"/>
<comment type="caution">
    <text evidence="4">The sequence shown here is derived from an EMBL/GenBank/DDBJ whole genome shotgun (WGS) entry which is preliminary data.</text>
</comment>
<evidence type="ECO:0000259" key="3">
    <source>
        <dbReference type="Pfam" id="PF00884"/>
    </source>
</evidence>
<gene>
    <name evidence="4" type="ORF">OV287_45960</name>
</gene>
<dbReference type="Pfam" id="PF00884">
    <property type="entry name" value="Sulfatase"/>
    <property type="match status" value="1"/>
</dbReference>
<dbReference type="RefSeq" id="WP_267540402.1">
    <property type="nucleotide sequence ID" value="NZ_JAPNKA010000001.1"/>
</dbReference>
<protein>
    <submittedName>
        <fullName evidence="4">Sulfatase-like hydrolase/transferase</fullName>
    </submittedName>
</protein>
<sequence>MTDEPTESPDKPIEALFSKLPNILMIMVDQLRYPEPGDGGFANPMKEILSFLGSLEGNAYAEHFPGFCKLREHAVVFTDHMIAESACIPSRASIFTGQYGPRTGVTQTDGLFKSGNASNFPWLRHDGAPTIGDWFRELGYSTHYFGKWHVSDPLDHTLRAYGFEDWELSWPEPHGASTNNMGAYRDFQFADLACSFLQARGLGVPFDRTSAQLSVDFPNSSTTPPTRPFLAVCSFTNPHDIAVYPSLTRALRPATYDAPTRTWLPQELVGPGGSVPVPTQGTYSAEPTQGTFRIPLNPTGFPQDCATPSPTQDEDLLENNKPSAQYDYSLKCGIGLAAKVGLAAAQAIVGDKDDEETILERAVEATLASAIPFQLQKDAAGAALGFLQYYGFAIAMVDRHILRVLETLERSGLKDDTLVVFTADHGEYGASHGMMMEKWHGAYRETVHVPFLVSNPKINESPRPVAIHAQTSHVDILPTLLGLATGTLAKEAGKEVLDLAGVRRRLSKTHLAAPLPGIDLSPVIAQRGGPVLWPDGTPREGTLFVTDDMITEPLPKDDDPHNEQGWDQYRVFKATVDHVRKTYTALTPGPVVQPAHVRALRSGPWKLVRYCDPWSEKPVADQWELYNLEVDPTEKTNLVVAQAAVPTVIPEGQLPPGLTRAGIEAQLKTMTPELARQEAAFLSPYPSSYPTAGIDAER</sequence>
<evidence type="ECO:0000313" key="4">
    <source>
        <dbReference type="EMBL" id="MCY1081817.1"/>
    </source>
</evidence>
<feature type="domain" description="Sulfatase N-terminal" evidence="3">
    <location>
        <begin position="21"/>
        <end position="484"/>
    </location>
</feature>
<dbReference type="Gene3D" id="3.30.1120.10">
    <property type="match status" value="1"/>
</dbReference>
<dbReference type="InterPro" id="IPR017850">
    <property type="entry name" value="Alkaline_phosphatase_core_sf"/>
</dbReference>
<dbReference type="PANTHER" id="PTHR42693">
    <property type="entry name" value="ARYLSULFATASE FAMILY MEMBER"/>
    <property type="match status" value="1"/>
</dbReference>
<keyword evidence="5" id="KW-1185">Reference proteome</keyword>
<dbReference type="EMBL" id="JAPNKA010000001">
    <property type="protein sequence ID" value="MCY1081817.1"/>
    <property type="molecule type" value="Genomic_DNA"/>
</dbReference>
<keyword evidence="2" id="KW-0378">Hydrolase</keyword>
<evidence type="ECO:0000256" key="1">
    <source>
        <dbReference type="ARBA" id="ARBA00008779"/>
    </source>
</evidence>
<dbReference type="Proteomes" id="UP001207654">
    <property type="component" value="Unassembled WGS sequence"/>
</dbReference>
<dbReference type="Gene3D" id="3.40.720.10">
    <property type="entry name" value="Alkaline Phosphatase, subunit A"/>
    <property type="match status" value="2"/>
</dbReference>
<organism evidence="4 5">
    <name type="scientific">Archangium lansingense</name>
    <dbReference type="NCBI Taxonomy" id="2995310"/>
    <lineage>
        <taxon>Bacteria</taxon>
        <taxon>Pseudomonadati</taxon>
        <taxon>Myxococcota</taxon>
        <taxon>Myxococcia</taxon>
        <taxon>Myxococcales</taxon>
        <taxon>Cystobacterineae</taxon>
        <taxon>Archangiaceae</taxon>
        <taxon>Archangium</taxon>
    </lineage>
</organism>
<evidence type="ECO:0000256" key="2">
    <source>
        <dbReference type="ARBA" id="ARBA00022801"/>
    </source>
</evidence>
<evidence type="ECO:0000313" key="5">
    <source>
        <dbReference type="Proteomes" id="UP001207654"/>
    </source>
</evidence>
<dbReference type="InterPro" id="IPR000917">
    <property type="entry name" value="Sulfatase_N"/>
</dbReference>
<dbReference type="SUPFAM" id="SSF53649">
    <property type="entry name" value="Alkaline phosphatase-like"/>
    <property type="match status" value="1"/>
</dbReference>